<evidence type="ECO:0000313" key="4">
    <source>
        <dbReference type="EMBL" id="QHC55159.1"/>
    </source>
</evidence>
<dbReference type="Pfam" id="PF00085">
    <property type="entry name" value="Thioredoxin"/>
    <property type="match status" value="1"/>
</dbReference>
<feature type="transmembrane region" description="Helical" evidence="1">
    <location>
        <begin position="6"/>
        <end position="24"/>
    </location>
</feature>
<reference evidence="4" key="3">
    <citation type="submission" date="2019-12" db="EMBL/GenBank/DDBJ databases">
        <title>Complete and Draft Genome Sequences of New Strains and Members of Some Known Species of the Genus Rathayibacter isolated from Plants.</title>
        <authorList>
            <person name="Tarlachkov S.V."/>
            <person name="Starodumova I.P."/>
            <person name="Dorofeeva L.V."/>
            <person name="Prisyazhnaya N.V."/>
            <person name="Leyn S.A."/>
            <person name="Zlamal J.E."/>
            <person name="Elane M.L."/>
            <person name="Osterman A.L."/>
            <person name="Nadler S.A."/>
            <person name="Subbotin S.A."/>
            <person name="Evtushenko L.I."/>
        </authorList>
    </citation>
    <scope>NUCLEOTIDE SEQUENCE</scope>
    <source>
        <strain evidence="4">VKM Ac-2761</strain>
    </source>
</reference>
<gene>
    <name evidence="3" type="ORF">ACH61_00256</name>
    <name evidence="4" type="ORF">GSU10_05585</name>
</gene>
<keyword evidence="1" id="KW-0472">Membrane</keyword>
<name>A0A166IMN2_9MICO</name>
<dbReference type="CDD" id="cd02947">
    <property type="entry name" value="TRX_family"/>
    <property type="match status" value="1"/>
</dbReference>
<dbReference type="KEGG" id="rte:GSU10_05585"/>
<dbReference type="InterPro" id="IPR036249">
    <property type="entry name" value="Thioredoxin-like_sf"/>
</dbReference>
<organism evidence="3 5">
    <name type="scientific">Rathayibacter tanaceti</name>
    <dbReference type="NCBI Taxonomy" id="1671680"/>
    <lineage>
        <taxon>Bacteria</taxon>
        <taxon>Bacillati</taxon>
        <taxon>Actinomycetota</taxon>
        <taxon>Actinomycetes</taxon>
        <taxon>Micrococcales</taxon>
        <taxon>Microbacteriaceae</taxon>
        <taxon>Rathayibacter</taxon>
    </lineage>
</organism>
<dbReference type="RefSeq" id="WP_068207535.1">
    <property type="nucleotide sequence ID" value="NZ_CP047186.1"/>
</dbReference>
<dbReference type="AlphaFoldDB" id="A0A166IMN2"/>
<accession>A0A166IMN2</accession>
<evidence type="ECO:0000256" key="1">
    <source>
        <dbReference type="SAM" id="Phobius"/>
    </source>
</evidence>
<protein>
    <submittedName>
        <fullName evidence="3 4">Thioredoxin</fullName>
    </submittedName>
</protein>
<dbReference type="EMBL" id="LIIN01000004">
    <property type="protein sequence ID" value="KZX22626.1"/>
    <property type="molecule type" value="Genomic_DNA"/>
</dbReference>
<dbReference type="Proteomes" id="UP000465031">
    <property type="component" value="Chromosome"/>
</dbReference>
<feature type="domain" description="Thioredoxin" evidence="2">
    <location>
        <begin position="29"/>
        <end position="143"/>
    </location>
</feature>
<keyword evidence="1" id="KW-0812">Transmembrane</keyword>
<dbReference type="OrthoDB" id="1495530at2"/>
<keyword evidence="5" id="KW-1185">Reference proteome</keyword>
<reference evidence="6" key="2">
    <citation type="submission" date="2019-12" db="EMBL/GenBank/DDBJ databases">
        <title>Complete and draft genome sequences of new strains and members of some known species of the genus Rathayibacter isolated from plants.</title>
        <authorList>
            <person name="Tarlachkov S.V."/>
            <person name="Starodumova I.P."/>
            <person name="Dorofeeva L.V."/>
            <person name="Prisyazhnaya N.V."/>
            <person name="Leyn S."/>
            <person name="Zlamal J."/>
            <person name="Elan M."/>
            <person name="Osterman A.L."/>
            <person name="Nadler S."/>
            <person name="Subbotin S.A."/>
            <person name="Evtushenko L.I."/>
        </authorList>
    </citation>
    <scope>NUCLEOTIDE SEQUENCE [LARGE SCALE GENOMIC DNA]</scope>
    <source>
        <strain evidence="6">VKM Ac-2761</strain>
    </source>
</reference>
<proteinExistence type="predicted"/>
<dbReference type="Gene3D" id="3.40.30.10">
    <property type="entry name" value="Glutaredoxin"/>
    <property type="match status" value="1"/>
</dbReference>
<dbReference type="PROSITE" id="PS51352">
    <property type="entry name" value="THIOREDOXIN_2"/>
    <property type="match status" value="1"/>
</dbReference>
<reference evidence="3 5" key="1">
    <citation type="submission" date="2015-08" db="EMBL/GenBank/DDBJ databases">
        <title>Draft Genome Sequence of Rathayibacter sp. Strain VKM Ac-2596 Isolated from Leaf Gall Induced by Plant-Parasitic Nematodes.</title>
        <authorList>
            <person name="Vasilenko O.V."/>
            <person name="Starodumova I.P."/>
            <person name="Tarlachkov S.V."/>
            <person name="Dorofeeva L.V."/>
            <person name="Evtushenko L.I."/>
        </authorList>
    </citation>
    <scope>NUCLEOTIDE SEQUENCE [LARGE SCALE GENOMIC DNA]</scope>
    <source>
        <strain evidence="3 5">VKM Ac-2596</strain>
    </source>
</reference>
<dbReference type="InterPro" id="IPR013766">
    <property type="entry name" value="Thioredoxin_domain"/>
</dbReference>
<evidence type="ECO:0000313" key="5">
    <source>
        <dbReference type="Proteomes" id="UP000076717"/>
    </source>
</evidence>
<sequence length="145" mass="15367">MEPVPIAASLVALVILGTALGLLHRHAAGRVSTRSPTGEAPIDPGELVPGALLGSSATVLQFSTEFCSRCPAVRRMLADVARERPGVAHLDVDLTHRADLAERFRIRQTPTLLVLDAAGIPRSRIGGPPARAVVTAELDRLQETQ</sequence>
<dbReference type="SUPFAM" id="SSF52833">
    <property type="entry name" value="Thioredoxin-like"/>
    <property type="match status" value="1"/>
</dbReference>
<dbReference type="EMBL" id="CP047186">
    <property type="protein sequence ID" value="QHC55159.1"/>
    <property type="molecule type" value="Genomic_DNA"/>
</dbReference>
<evidence type="ECO:0000313" key="6">
    <source>
        <dbReference type="Proteomes" id="UP000465031"/>
    </source>
</evidence>
<evidence type="ECO:0000313" key="3">
    <source>
        <dbReference type="EMBL" id="KZX22626.1"/>
    </source>
</evidence>
<dbReference type="Proteomes" id="UP000076717">
    <property type="component" value="Unassembled WGS sequence"/>
</dbReference>
<evidence type="ECO:0000259" key="2">
    <source>
        <dbReference type="PROSITE" id="PS51352"/>
    </source>
</evidence>
<keyword evidence="1" id="KW-1133">Transmembrane helix</keyword>